<comment type="caution">
    <text evidence="2">The sequence shown here is derived from an EMBL/GenBank/DDBJ whole genome shotgun (WGS) entry which is preliminary data.</text>
</comment>
<proteinExistence type="predicted"/>
<dbReference type="AlphaFoldDB" id="A0AAV5U9V6"/>
<gene>
    <name evidence="2" type="ORF">PENTCL1PPCAC_25048</name>
</gene>
<evidence type="ECO:0000313" key="3">
    <source>
        <dbReference type="Proteomes" id="UP001432027"/>
    </source>
</evidence>
<feature type="non-terminal residue" evidence="2">
    <location>
        <position position="1"/>
    </location>
</feature>
<feature type="transmembrane region" description="Helical" evidence="1">
    <location>
        <begin position="51"/>
        <end position="70"/>
    </location>
</feature>
<feature type="transmembrane region" description="Helical" evidence="1">
    <location>
        <begin position="20"/>
        <end position="39"/>
    </location>
</feature>
<dbReference type="EMBL" id="BTSX01000006">
    <property type="protein sequence ID" value="GMT02874.1"/>
    <property type="molecule type" value="Genomic_DNA"/>
</dbReference>
<organism evidence="2 3">
    <name type="scientific">Pristionchus entomophagus</name>
    <dbReference type="NCBI Taxonomy" id="358040"/>
    <lineage>
        <taxon>Eukaryota</taxon>
        <taxon>Metazoa</taxon>
        <taxon>Ecdysozoa</taxon>
        <taxon>Nematoda</taxon>
        <taxon>Chromadorea</taxon>
        <taxon>Rhabditida</taxon>
        <taxon>Rhabditina</taxon>
        <taxon>Diplogasteromorpha</taxon>
        <taxon>Diplogasteroidea</taxon>
        <taxon>Neodiplogasteridae</taxon>
        <taxon>Pristionchus</taxon>
    </lineage>
</organism>
<feature type="transmembrane region" description="Helical" evidence="1">
    <location>
        <begin position="108"/>
        <end position="132"/>
    </location>
</feature>
<accession>A0AAV5U9V6</accession>
<evidence type="ECO:0000256" key="1">
    <source>
        <dbReference type="SAM" id="Phobius"/>
    </source>
</evidence>
<sequence>TPVMLADQQLLAKKNIHVTILTTLFIQLALAGGIVIVHFSTDNFSIRDVNLFLVSTFISITSILVTIFAVNRRNLAAFRILTILMVIQVLCLCARCNGLINTKEYIELLQIHISVVLCVCVLILSCVAQKWWFEDEEAVIYHTPCPQHPNNTYPVTTVSVTQQPYPINTIPGTVPYPQHPPYPVNAVAGAPPA</sequence>
<keyword evidence="3" id="KW-1185">Reference proteome</keyword>
<dbReference type="Proteomes" id="UP001432027">
    <property type="component" value="Unassembled WGS sequence"/>
</dbReference>
<feature type="transmembrane region" description="Helical" evidence="1">
    <location>
        <begin position="76"/>
        <end position="96"/>
    </location>
</feature>
<reference evidence="2" key="1">
    <citation type="submission" date="2023-10" db="EMBL/GenBank/DDBJ databases">
        <title>Genome assembly of Pristionchus species.</title>
        <authorList>
            <person name="Yoshida K."/>
            <person name="Sommer R.J."/>
        </authorList>
    </citation>
    <scope>NUCLEOTIDE SEQUENCE</scope>
    <source>
        <strain evidence="2">RS0144</strain>
    </source>
</reference>
<keyword evidence="1" id="KW-0472">Membrane</keyword>
<evidence type="ECO:0000313" key="2">
    <source>
        <dbReference type="EMBL" id="GMT02874.1"/>
    </source>
</evidence>
<keyword evidence="1" id="KW-1133">Transmembrane helix</keyword>
<protein>
    <submittedName>
        <fullName evidence="2">Uncharacterized protein</fullName>
    </submittedName>
</protein>
<name>A0AAV5U9V6_9BILA</name>
<keyword evidence="1" id="KW-0812">Transmembrane</keyword>